<dbReference type="GO" id="GO:0043138">
    <property type="term" value="F:3'-5' DNA helicase activity"/>
    <property type="evidence" value="ECO:0007669"/>
    <property type="project" value="UniProtKB-UniRule"/>
</dbReference>
<evidence type="ECO:0000256" key="13">
    <source>
        <dbReference type="ARBA" id="ARBA00034617"/>
    </source>
</evidence>
<evidence type="ECO:0000256" key="5">
    <source>
        <dbReference type="ARBA" id="ARBA00022801"/>
    </source>
</evidence>
<dbReference type="GO" id="GO:0016887">
    <property type="term" value="F:ATP hydrolysis activity"/>
    <property type="evidence" value="ECO:0007669"/>
    <property type="project" value="RHEA"/>
</dbReference>
<dbReference type="Gene3D" id="3.90.320.10">
    <property type="match status" value="1"/>
</dbReference>
<feature type="region of interest" description="Nuclease activity, interacts with RecD and RecA" evidence="15">
    <location>
        <begin position="909"/>
        <end position="1199"/>
    </location>
</feature>
<dbReference type="InterPro" id="IPR011335">
    <property type="entry name" value="Restrct_endonuc-II-like"/>
</dbReference>
<dbReference type="Gene3D" id="3.40.50.300">
    <property type="entry name" value="P-loop containing nucleotide triphosphate hydrolases"/>
    <property type="match status" value="2"/>
</dbReference>
<dbReference type="SUPFAM" id="SSF52540">
    <property type="entry name" value="P-loop containing nucleoside triphosphate hydrolases"/>
    <property type="match status" value="1"/>
</dbReference>
<dbReference type="Gene3D" id="1.10.486.10">
    <property type="entry name" value="PCRA, domain 4"/>
    <property type="match status" value="1"/>
</dbReference>
<evidence type="ECO:0000256" key="1">
    <source>
        <dbReference type="ARBA" id="ARBA00022722"/>
    </source>
</evidence>
<evidence type="ECO:0000259" key="17">
    <source>
        <dbReference type="PROSITE" id="PS51198"/>
    </source>
</evidence>
<organism evidence="19 20">
    <name type="scientific">Chromobacterium violaceum</name>
    <dbReference type="NCBI Taxonomy" id="536"/>
    <lineage>
        <taxon>Bacteria</taxon>
        <taxon>Pseudomonadati</taxon>
        <taxon>Pseudomonadota</taxon>
        <taxon>Betaproteobacteria</taxon>
        <taxon>Neisseriales</taxon>
        <taxon>Chromobacteriaceae</taxon>
        <taxon>Chromobacterium</taxon>
    </lineage>
</organism>
<keyword evidence="10 15" id="KW-0238">DNA-binding</keyword>
<keyword evidence="12 15" id="KW-0413">Isomerase</keyword>
<dbReference type="EC" id="3.1.11.5" evidence="15"/>
<dbReference type="InterPro" id="IPR014017">
    <property type="entry name" value="DNA_helicase_UvrD-like_C"/>
</dbReference>
<keyword evidence="11 15" id="KW-0234">DNA repair</keyword>
<evidence type="ECO:0000256" key="11">
    <source>
        <dbReference type="ARBA" id="ARBA00023204"/>
    </source>
</evidence>
<keyword evidence="9 15" id="KW-0460">Magnesium</keyword>
<comment type="domain">
    <text evidence="15">The C-terminal domain has nuclease activity and interacts with RecD. It interacts with RecA, facilitating its loading onto ssDNA.</text>
</comment>
<evidence type="ECO:0000256" key="8">
    <source>
        <dbReference type="ARBA" id="ARBA00022840"/>
    </source>
</evidence>
<keyword evidence="2 15" id="KW-0479">Metal-binding</keyword>
<reference evidence="19 20" key="1">
    <citation type="submission" date="2017-05" db="EMBL/GenBank/DDBJ databases">
        <title>Chromobacterium violaceum GHPS1 isolated from Hydrocarbon polluted soil in French Guiana display an awesome secondary metabolite arsenal and a battery of drug and heavy-metal-resistance and detoxification of xenobiotics proteins.</title>
        <authorList>
            <person name="Belbahri L."/>
        </authorList>
    </citation>
    <scope>NUCLEOTIDE SEQUENCE [LARGE SCALE GENOMIC DNA]</scope>
    <source>
        <strain evidence="19 20">GHPS1</strain>
    </source>
</reference>
<dbReference type="GO" id="GO:0000287">
    <property type="term" value="F:magnesium ion binding"/>
    <property type="evidence" value="ECO:0007669"/>
    <property type="project" value="UniProtKB-UniRule"/>
</dbReference>
<dbReference type="InterPro" id="IPR000212">
    <property type="entry name" value="DNA_helicase_UvrD/REP"/>
</dbReference>
<dbReference type="Pfam" id="PF00580">
    <property type="entry name" value="UvrD-helicase"/>
    <property type="match status" value="1"/>
</dbReference>
<keyword evidence="6 15" id="KW-0347">Helicase</keyword>
<dbReference type="InterPro" id="IPR027417">
    <property type="entry name" value="P-loop_NTPase"/>
</dbReference>
<keyword evidence="4 15" id="KW-0227">DNA damage</keyword>
<comment type="miscellaneous">
    <text evidence="15">In the RecBCD complex, RecB has a slow 3'-5' helicase, an exonuclease activity and loads RecA onto ssDNA, RecD has a fast 5'-3' helicase activity, while RecC stimulates the ATPase and processivity of the RecB helicase and contributes to recognition of the Chi site.</text>
</comment>
<dbReference type="InterPro" id="IPR014016">
    <property type="entry name" value="UvrD-like_ATP-bd"/>
</dbReference>
<feature type="active site" description="For nuclease activity" evidence="15">
    <location>
        <position position="1097"/>
    </location>
</feature>
<evidence type="ECO:0000256" key="6">
    <source>
        <dbReference type="ARBA" id="ARBA00022806"/>
    </source>
</evidence>
<evidence type="ECO:0000256" key="4">
    <source>
        <dbReference type="ARBA" id="ARBA00022763"/>
    </source>
</evidence>
<dbReference type="PANTHER" id="PTHR11070:SF23">
    <property type="entry name" value="RECBCD ENZYME SUBUNIT RECB"/>
    <property type="match status" value="1"/>
</dbReference>
<evidence type="ECO:0000313" key="19">
    <source>
        <dbReference type="EMBL" id="OVE46572.1"/>
    </source>
</evidence>
<dbReference type="NCBIfam" id="TIGR00609">
    <property type="entry name" value="recB"/>
    <property type="match status" value="1"/>
</dbReference>
<dbReference type="GO" id="GO:0009338">
    <property type="term" value="C:exodeoxyribonuclease V complex"/>
    <property type="evidence" value="ECO:0007669"/>
    <property type="project" value="TreeGrafter"/>
</dbReference>
<gene>
    <name evidence="15" type="primary">recB</name>
    <name evidence="19" type="ORF">CBW21_18200</name>
</gene>
<evidence type="ECO:0000256" key="9">
    <source>
        <dbReference type="ARBA" id="ARBA00022842"/>
    </source>
</evidence>
<evidence type="ECO:0000256" key="12">
    <source>
        <dbReference type="ARBA" id="ARBA00023235"/>
    </source>
</evidence>
<dbReference type="GO" id="GO:0005829">
    <property type="term" value="C:cytosol"/>
    <property type="evidence" value="ECO:0007669"/>
    <property type="project" value="TreeGrafter"/>
</dbReference>
<evidence type="ECO:0000256" key="10">
    <source>
        <dbReference type="ARBA" id="ARBA00023125"/>
    </source>
</evidence>
<keyword evidence="20" id="KW-1185">Reference proteome</keyword>
<evidence type="ECO:0000256" key="14">
    <source>
        <dbReference type="ARBA" id="ARBA00048988"/>
    </source>
</evidence>
<feature type="domain" description="UvrD-like helicase ATP-binding" evidence="17">
    <location>
        <begin position="1"/>
        <end position="457"/>
    </location>
</feature>
<keyword evidence="5 15" id="KW-0378">Hydrolase</keyword>
<feature type="binding site" evidence="15">
    <location>
        <position position="1084"/>
    </location>
    <ligand>
        <name>Mg(2+)</name>
        <dbReference type="ChEBI" id="CHEBI:18420"/>
    </ligand>
</feature>
<dbReference type="CDD" id="cd22352">
    <property type="entry name" value="RecB_C-like"/>
    <property type="match status" value="1"/>
</dbReference>
<dbReference type="AlphaFoldDB" id="A0A202B591"/>
<comment type="catalytic activity">
    <reaction evidence="13 15">
        <text>Couples ATP hydrolysis with the unwinding of duplex DNA by translocating in the 3'-5' direction.</text>
        <dbReference type="EC" id="5.6.2.4"/>
    </reaction>
</comment>
<dbReference type="Pfam" id="PF13361">
    <property type="entry name" value="UvrD_C"/>
    <property type="match status" value="1"/>
</dbReference>
<sequence length="1199" mass="132005">MNAPQALDALNCPLQGVNLIEASAGTGKTWTIAALFARLLLEERDGAPPPAIERILVVTYTKAATAELRERLRRRLAEMLALLDGKADGDDFLRALAARFPEGPARDVARQRLTAAVNGFDAAAIYTIHGFCQRVLTDAAFESGQTFQAELVEDDAARLAEIVDDFWRRRIVAAPLLAQVLVERGETPDAWLAEIRPYLSKPYLKLRAPDAVRLENARWVASERWRLLASAPEQVEEGLALFLAHPGFKANIYRPDTMARAADNLRGWLAQPDALPELDSDSRKLLDKLRPEALAKGMKKGCDAPAHPLFERMEAWLAAWDVYMDQVANSLAGLKLELIAWANEELARRRGVERSRSFDDLLTDLGAALDHPATGPLLAAQVADSFSVALIDEFQDTDPTQYRIFRRCFVEEARPVFLVGDPKQAIYSFRGADIFAYLAARHDAERQYTLDTNRRSDEPLVATVNALFGRELPFLLDGIAYQPVAASPSSGGRLEVDDDRAPFNAQWLPAGEKELSKEAAELAAAEACADEIARLLTLAGEDRAAIVKGVSRRRLAGGDIAVLVATHSQGDRVRSELRARGVASVALTQESVFASREAGEMLALLHAWAEPANEGRLRHALATELAGLDAARIQAELEDETRWERQLLKNANDHQRWREHGFMAAWRHYFARERAAERLLPLPDGERRLTNLGHLAELIQQESEGRQGMAPLLAWFAARVADPPRGEDAVLRLESDAALVKIVTVHTSKGLQYPVVFCPFLWNGALERRGAGFWSYHDGDEPWLAPEAAADDGIRQAARSEMLAEKLRLLYVALTRAQYRQYIAWGWVRELKTAALSWLLHAPGARDLAALEALELDGGTVAAQLRAFLDQRGGAARWLEADGRQALAGGRDPGRAYAARPFERRLYAPWKIASFTSLTHDAGSHLAEAPDYDRAAAPAPAEPAEPAADPVRDRFSFPRGAKAGVCLHEIFENIGFGDAEDDIRAAVQRALARHGFGEEWLDAGCDLILGALNAEIAPGARLRDVADHKRLIELEFTLPVKKLDVGALIAALQKPAHGLAEPFRRAAAELDFASVQGFLKGFVDLVCEADGRVYLIDYKSNHLGDACDDYRDDSLVHAVAREHYYLQYLIYLVALRRYFAARGADWDGRFGGVRYLFLRGMAEPGCGVWADMPSTALLDALDALLAGSGTKRGPGSSTQ</sequence>
<dbReference type="InterPro" id="IPR038726">
    <property type="entry name" value="PDDEXK_AddAB-type"/>
</dbReference>
<dbReference type="RefSeq" id="WP_087698529.1">
    <property type="nucleotide sequence ID" value="NZ_NHOO01000017.1"/>
</dbReference>
<dbReference type="EMBL" id="NHOO01000017">
    <property type="protein sequence ID" value="OVE46572.1"/>
    <property type="molecule type" value="Genomic_DNA"/>
</dbReference>
<dbReference type="InterPro" id="IPR004586">
    <property type="entry name" value="RecB"/>
</dbReference>
<comment type="domain">
    <text evidence="15">The N-terminal DNA-binding domain is a ssDNA-dependent ATPase and has ATP-dependent 3'-5' helicase function. This domain interacts with RecC.</text>
</comment>
<comment type="subunit">
    <text evidence="15">Heterotrimer of RecB, RecC and RecD. All subunits contribute to DNA-binding. Interacts with RecA.</text>
</comment>
<dbReference type="GO" id="GO:0000724">
    <property type="term" value="P:double-strand break repair via homologous recombination"/>
    <property type="evidence" value="ECO:0007669"/>
    <property type="project" value="UniProtKB-UniRule"/>
</dbReference>
<dbReference type="PROSITE" id="PS51198">
    <property type="entry name" value="UVRD_HELICASE_ATP_BIND"/>
    <property type="match status" value="1"/>
</dbReference>
<keyword evidence="1 15" id="KW-0540">Nuclease</keyword>
<dbReference type="SUPFAM" id="SSF52980">
    <property type="entry name" value="Restriction endonuclease-like"/>
    <property type="match status" value="1"/>
</dbReference>
<dbReference type="PANTHER" id="PTHR11070">
    <property type="entry name" value="UVRD / RECB / PCRA DNA HELICASE FAMILY MEMBER"/>
    <property type="match status" value="1"/>
</dbReference>
<dbReference type="GO" id="GO:0005524">
    <property type="term" value="F:ATP binding"/>
    <property type="evidence" value="ECO:0007669"/>
    <property type="project" value="UniProtKB-UniRule"/>
</dbReference>
<evidence type="ECO:0000313" key="20">
    <source>
        <dbReference type="Proteomes" id="UP000196342"/>
    </source>
</evidence>
<dbReference type="Gene3D" id="1.10.3170.10">
    <property type="entry name" value="Recbcd, chain B, domain 2"/>
    <property type="match status" value="1"/>
</dbReference>
<name>A0A202B591_CHRVL</name>
<evidence type="ECO:0000256" key="16">
    <source>
        <dbReference type="PROSITE-ProRule" id="PRU00560"/>
    </source>
</evidence>
<evidence type="ECO:0000256" key="15">
    <source>
        <dbReference type="HAMAP-Rule" id="MF_01485"/>
    </source>
</evidence>
<dbReference type="Proteomes" id="UP000196342">
    <property type="component" value="Unassembled WGS sequence"/>
</dbReference>
<evidence type="ECO:0000259" key="18">
    <source>
        <dbReference type="PROSITE" id="PS51217"/>
    </source>
</evidence>
<feature type="binding site" evidence="15">
    <location>
        <position position="968"/>
    </location>
    <ligand>
        <name>Mg(2+)</name>
        <dbReference type="ChEBI" id="CHEBI:18420"/>
    </ligand>
</feature>
<proteinExistence type="inferred from homology"/>
<feature type="binding site" evidence="16">
    <location>
        <begin position="22"/>
        <end position="29"/>
    </location>
    <ligand>
        <name>ATP</name>
        <dbReference type="ChEBI" id="CHEBI:30616"/>
    </ligand>
</feature>
<feature type="binding site" evidence="15">
    <location>
        <position position="1097"/>
    </location>
    <ligand>
        <name>Mg(2+)</name>
        <dbReference type="ChEBI" id="CHEBI:18420"/>
    </ligand>
</feature>
<comment type="similarity">
    <text evidence="15">Belongs to the helicase family. UvrD subfamily.</text>
</comment>
<evidence type="ECO:0000256" key="3">
    <source>
        <dbReference type="ARBA" id="ARBA00022741"/>
    </source>
</evidence>
<feature type="region of interest" description="DNA-binding and helicase activity, interacts with RecC" evidence="15">
    <location>
        <begin position="1"/>
        <end position="881"/>
    </location>
</feature>
<comment type="catalytic activity">
    <reaction evidence="15">
        <text>Exonucleolytic cleavage (in the presence of ATP) in either 5'- to 3'- or 3'- to 5'-direction to yield 5'-phosphooligonucleotides.</text>
        <dbReference type="EC" id="3.1.11.5"/>
    </reaction>
</comment>
<feature type="domain" description="UvrD-like helicase C-terminal" evidence="18">
    <location>
        <begin position="485"/>
        <end position="750"/>
    </location>
</feature>
<dbReference type="Pfam" id="PF12705">
    <property type="entry name" value="PDDEXK_1"/>
    <property type="match status" value="1"/>
</dbReference>
<keyword evidence="7 15" id="KW-0269">Exonuclease</keyword>
<comment type="cofactor">
    <cofactor evidence="15">
        <name>Mg(2+)</name>
        <dbReference type="ChEBI" id="CHEBI:18420"/>
    </cofactor>
    <text evidence="15">Binds 1 Mg(2+) ion per subunit.</text>
</comment>
<keyword evidence="8 15" id="KW-0067">ATP-binding</keyword>
<dbReference type="GO" id="GO:0003677">
    <property type="term" value="F:DNA binding"/>
    <property type="evidence" value="ECO:0007669"/>
    <property type="project" value="UniProtKB-UniRule"/>
</dbReference>
<comment type="function">
    <text evidence="15">A helicase/nuclease that prepares dsDNA breaks (DSB) for recombinational DNA repair. Binds to DSBs and unwinds DNA via a highly rapid and processive ATP-dependent bidirectional helicase activity. Unwinds dsDNA until it encounters a Chi (crossover hotspot instigator) sequence from the 3' direction. Cuts ssDNA a few nucleotides 3' to the Chi site. The properties and activities of the enzyme are changed at Chi. The Chi-altered holoenzyme produces a long 3'-ssDNA overhang and facilitates RecA-binding to the ssDNA for homologous DNA recombination and repair. Holoenzyme degrades any linearized DNA that is unable to undergo homologous recombination. In the holoenzyme this subunit contributes ATPase, 3'-5' helicase, exonuclease activity and loads RecA onto ssDNA.</text>
</comment>
<keyword evidence="3 15" id="KW-0547">Nucleotide-binding</keyword>
<comment type="catalytic activity">
    <reaction evidence="14 15">
        <text>ATP + H2O = ADP + phosphate + H(+)</text>
        <dbReference type="Rhea" id="RHEA:13065"/>
        <dbReference type="ChEBI" id="CHEBI:15377"/>
        <dbReference type="ChEBI" id="CHEBI:15378"/>
        <dbReference type="ChEBI" id="CHEBI:30616"/>
        <dbReference type="ChEBI" id="CHEBI:43474"/>
        <dbReference type="ChEBI" id="CHEBI:456216"/>
        <dbReference type="EC" id="5.6.2.4"/>
    </reaction>
</comment>
<accession>A0A202B591</accession>
<dbReference type="HAMAP" id="MF_01485">
    <property type="entry name" value="RecB"/>
    <property type="match status" value="1"/>
</dbReference>
<evidence type="ECO:0000256" key="2">
    <source>
        <dbReference type="ARBA" id="ARBA00022723"/>
    </source>
</evidence>
<protein>
    <recommendedName>
        <fullName evidence="15">RecBCD enzyme subunit RecB</fullName>
        <ecNumber evidence="15">3.1.11.5</ecNumber>
        <ecNumber evidence="15">5.6.2.4</ecNumber>
    </recommendedName>
    <alternativeName>
        <fullName evidence="15">DNA 3'-5' helicase subunit RecB</fullName>
    </alternativeName>
    <alternativeName>
        <fullName evidence="15">Exonuclease V subunit RecB</fullName>
        <shortName evidence="15">ExoV subunit RecB</shortName>
    </alternativeName>
    <alternativeName>
        <fullName evidence="15">Helicase/nuclease RecBCD subunit RecB</fullName>
    </alternativeName>
</protein>
<dbReference type="EC" id="5.6.2.4" evidence="15"/>
<dbReference type="PROSITE" id="PS51217">
    <property type="entry name" value="UVRD_HELICASE_CTER"/>
    <property type="match status" value="1"/>
</dbReference>
<evidence type="ECO:0000256" key="7">
    <source>
        <dbReference type="ARBA" id="ARBA00022839"/>
    </source>
</evidence>
<dbReference type="GO" id="GO:0008854">
    <property type="term" value="F:exodeoxyribonuclease V activity"/>
    <property type="evidence" value="ECO:0007669"/>
    <property type="project" value="UniProtKB-EC"/>
</dbReference>
<comment type="caution">
    <text evidence="19">The sequence shown here is derived from an EMBL/GenBank/DDBJ whole genome shotgun (WGS) entry which is preliminary data.</text>
</comment>
<dbReference type="InterPro" id="IPR011604">
    <property type="entry name" value="PDDEXK-like_dom_sf"/>
</dbReference>